<organism evidence="3 4">
    <name type="scientific">Mucilaginibacter conchicola</name>
    <dbReference type="NCBI Taxonomy" id="2303333"/>
    <lineage>
        <taxon>Bacteria</taxon>
        <taxon>Pseudomonadati</taxon>
        <taxon>Bacteroidota</taxon>
        <taxon>Sphingobacteriia</taxon>
        <taxon>Sphingobacteriales</taxon>
        <taxon>Sphingobacteriaceae</taxon>
        <taxon>Mucilaginibacter</taxon>
    </lineage>
</organism>
<dbReference type="OrthoDB" id="796080at2"/>
<dbReference type="AlphaFoldDB" id="A0A372NVG2"/>
<keyword evidence="1" id="KW-0732">Signal</keyword>
<dbReference type="RefSeq" id="WP_117392713.1">
    <property type="nucleotide sequence ID" value="NZ_QWDC01000002.1"/>
</dbReference>
<protein>
    <submittedName>
        <fullName evidence="3">DUF4476 domain-containing protein</fullName>
    </submittedName>
</protein>
<evidence type="ECO:0000256" key="1">
    <source>
        <dbReference type="SAM" id="SignalP"/>
    </source>
</evidence>
<evidence type="ECO:0000313" key="3">
    <source>
        <dbReference type="EMBL" id="RFZ93004.1"/>
    </source>
</evidence>
<dbReference type="EMBL" id="QWDC01000002">
    <property type="protein sequence ID" value="RFZ93004.1"/>
    <property type="molecule type" value="Genomic_DNA"/>
</dbReference>
<name>A0A372NVG2_9SPHI</name>
<accession>A0A372NVG2</accession>
<evidence type="ECO:0000259" key="2">
    <source>
        <dbReference type="Pfam" id="PF14771"/>
    </source>
</evidence>
<keyword evidence="4" id="KW-1185">Reference proteome</keyword>
<feature type="signal peptide" evidence="1">
    <location>
        <begin position="1"/>
        <end position="17"/>
    </location>
</feature>
<evidence type="ECO:0000313" key="4">
    <source>
        <dbReference type="Proteomes" id="UP000264217"/>
    </source>
</evidence>
<feature type="domain" description="DUF4476" evidence="2">
    <location>
        <begin position="39"/>
        <end position="127"/>
    </location>
</feature>
<proteinExistence type="predicted"/>
<feature type="chain" id="PRO_5017018361" evidence="1">
    <location>
        <begin position="18"/>
        <end position="132"/>
    </location>
</feature>
<sequence length="132" mass="15044">MKKLLTLIILSTTIAQADAIIKSAPAAIIQKIKHPEKAMEPAEAKAILREMQQQSTDEDKIKVLKAGVKDKGINMDQLLTLLNQFNTDDSKIEAAKFAFPYTTNYKSFLRICDIFSREEYKDALEDFYKKNK</sequence>
<dbReference type="Pfam" id="PF14771">
    <property type="entry name" value="DUF4476"/>
    <property type="match status" value="1"/>
</dbReference>
<dbReference type="InterPro" id="IPR028011">
    <property type="entry name" value="DUF4476"/>
</dbReference>
<dbReference type="Proteomes" id="UP000264217">
    <property type="component" value="Unassembled WGS sequence"/>
</dbReference>
<gene>
    <name evidence="3" type="ORF">D0C36_16600</name>
</gene>
<comment type="caution">
    <text evidence="3">The sequence shown here is derived from an EMBL/GenBank/DDBJ whole genome shotgun (WGS) entry which is preliminary data.</text>
</comment>
<reference evidence="3 4" key="1">
    <citation type="submission" date="2018-08" db="EMBL/GenBank/DDBJ databases">
        <title>Mucilaginibacter sp. MYSH2.</title>
        <authorList>
            <person name="Seo T."/>
        </authorList>
    </citation>
    <scope>NUCLEOTIDE SEQUENCE [LARGE SCALE GENOMIC DNA]</scope>
    <source>
        <strain evidence="3 4">MYSH2</strain>
    </source>
</reference>